<evidence type="ECO:0000256" key="1">
    <source>
        <dbReference type="SAM" id="Phobius"/>
    </source>
</evidence>
<dbReference type="Gene3D" id="3.30.110.170">
    <property type="entry name" value="Protein of unknown function (DUF541), domain 1"/>
    <property type="match status" value="1"/>
</dbReference>
<dbReference type="AlphaFoldDB" id="A0A1F6BLG5"/>
<dbReference type="PANTHER" id="PTHR34387">
    <property type="entry name" value="SLR1258 PROTEIN"/>
    <property type="match status" value="1"/>
</dbReference>
<comment type="caution">
    <text evidence="2">The sequence shown here is derived from an EMBL/GenBank/DDBJ whole genome shotgun (WGS) entry which is preliminary data.</text>
</comment>
<evidence type="ECO:0000313" key="2">
    <source>
        <dbReference type="EMBL" id="OGG37764.1"/>
    </source>
</evidence>
<dbReference type="Pfam" id="PF04402">
    <property type="entry name" value="SIMPL"/>
    <property type="match status" value="1"/>
</dbReference>
<keyword evidence="1" id="KW-0812">Transmembrane</keyword>
<keyword evidence="1" id="KW-1133">Transmembrane helix</keyword>
<name>A0A1F6BLG5_9BACT</name>
<keyword evidence="1" id="KW-0472">Membrane</keyword>
<feature type="transmembrane region" description="Helical" evidence="1">
    <location>
        <begin position="7"/>
        <end position="25"/>
    </location>
</feature>
<dbReference type="Proteomes" id="UP000176273">
    <property type="component" value="Unassembled WGS sequence"/>
</dbReference>
<dbReference type="InterPro" id="IPR007497">
    <property type="entry name" value="SIMPL/DUF541"/>
</dbReference>
<evidence type="ECO:0008006" key="4">
    <source>
        <dbReference type="Google" id="ProtNLM"/>
    </source>
</evidence>
<accession>A0A1F6BLG5</accession>
<sequence length="266" mass="28542">MTKNIKDYLVVAIIVTLVAASYGIVRFAGTYSRSIQPGAYRSFSVSAEGKAVAIPDVATISFTVLTEGGTDLGALQTENTEKANDAIAFVKEEGVAAKDIETQNYSVTPRYQHYSCSYDYSSDRSVEPCPPPVIVGYTVNQTVSVKVRDFDKIGAILAGVVDRGANTVSGPSFAVDDPTEIEAQARAEAVQKAKAQAREVARAGGFSIGRLISIEESTPYYYGRDMKLESATAYGMGGDSAAPPAPAIEPGSDEFIVRMYLRYEIR</sequence>
<dbReference type="GO" id="GO:0006974">
    <property type="term" value="P:DNA damage response"/>
    <property type="evidence" value="ECO:0007669"/>
    <property type="project" value="TreeGrafter"/>
</dbReference>
<dbReference type="InterPro" id="IPR052022">
    <property type="entry name" value="26kDa_periplasmic_antigen"/>
</dbReference>
<proteinExistence type="predicted"/>
<protein>
    <recommendedName>
        <fullName evidence="4">26 kDa periplasmic immunogenic protein</fullName>
    </recommendedName>
</protein>
<dbReference type="Gene3D" id="3.30.70.2970">
    <property type="entry name" value="Protein of unknown function (DUF541), domain 2"/>
    <property type="match status" value="1"/>
</dbReference>
<evidence type="ECO:0000313" key="3">
    <source>
        <dbReference type="Proteomes" id="UP000176273"/>
    </source>
</evidence>
<reference evidence="2 3" key="1">
    <citation type="journal article" date="2016" name="Nat. Commun.">
        <title>Thousands of microbial genomes shed light on interconnected biogeochemical processes in an aquifer system.</title>
        <authorList>
            <person name="Anantharaman K."/>
            <person name="Brown C.T."/>
            <person name="Hug L.A."/>
            <person name="Sharon I."/>
            <person name="Castelle C.J."/>
            <person name="Probst A.J."/>
            <person name="Thomas B.C."/>
            <person name="Singh A."/>
            <person name="Wilkins M.J."/>
            <person name="Karaoz U."/>
            <person name="Brodie E.L."/>
            <person name="Williams K.H."/>
            <person name="Hubbard S.S."/>
            <person name="Banfield J.F."/>
        </authorList>
    </citation>
    <scope>NUCLEOTIDE SEQUENCE [LARGE SCALE GENOMIC DNA]</scope>
</reference>
<gene>
    <name evidence="2" type="ORF">A2110_02190</name>
</gene>
<dbReference type="EMBL" id="MFKH01000003">
    <property type="protein sequence ID" value="OGG37764.1"/>
    <property type="molecule type" value="Genomic_DNA"/>
</dbReference>
<organism evidence="2 3">
    <name type="scientific">Candidatus Jorgensenbacteria bacterium GWA1_54_12</name>
    <dbReference type="NCBI Taxonomy" id="1798468"/>
    <lineage>
        <taxon>Bacteria</taxon>
        <taxon>Candidatus Joergenseniibacteriota</taxon>
    </lineage>
</organism>
<dbReference type="PANTHER" id="PTHR34387:SF1">
    <property type="entry name" value="PERIPLASMIC IMMUNOGENIC PROTEIN"/>
    <property type="match status" value="1"/>
</dbReference>